<dbReference type="EMBL" id="QCYY01002217">
    <property type="protein sequence ID" value="ROT72021.1"/>
    <property type="molecule type" value="Genomic_DNA"/>
</dbReference>
<evidence type="ECO:0000256" key="1">
    <source>
        <dbReference type="SAM" id="MobiDB-lite"/>
    </source>
</evidence>
<feature type="compositionally biased region" description="Polar residues" evidence="1">
    <location>
        <begin position="437"/>
        <end position="446"/>
    </location>
</feature>
<feature type="region of interest" description="Disordered" evidence="1">
    <location>
        <begin position="605"/>
        <end position="637"/>
    </location>
</feature>
<feature type="compositionally biased region" description="Basic residues" evidence="1">
    <location>
        <begin position="468"/>
        <end position="477"/>
    </location>
</feature>
<organism evidence="2 3">
    <name type="scientific">Penaeus vannamei</name>
    <name type="common">Whiteleg shrimp</name>
    <name type="synonym">Litopenaeus vannamei</name>
    <dbReference type="NCBI Taxonomy" id="6689"/>
    <lineage>
        <taxon>Eukaryota</taxon>
        <taxon>Metazoa</taxon>
        <taxon>Ecdysozoa</taxon>
        <taxon>Arthropoda</taxon>
        <taxon>Crustacea</taxon>
        <taxon>Multicrustacea</taxon>
        <taxon>Malacostraca</taxon>
        <taxon>Eumalacostraca</taxon>
        <taxon>Eucarida</taxon>
        <taxon>Decapoda</taxon>
        <taxon>Dendrobranchiata</taxon>
        <taxon>Penaeoidea</taxon>
        <taxon>Penaeidae</taxon>
        <taxon>Penaeus</taxon>
    </lineage>
</organism>
<feature type="compositionally biased region" description="Polar residues" evidence="1">
    <location>
        <begin position="322"/>
        <end position="331"/>
    </location>
</feature>
<evidence type="ECO:0000313" key="3">
    <source>
        <dbReference type="Proteomes" id="UP000283509"/>
    </source>
</evidence>
<feature type="region of interest" description="Disordered" evidence="1">
    <location>
        <begin position="428"/>
        <end position="540"/>
    </location>
</feature>
<feature type="compositionally biased region" description="Acidic residues" evidence="1">
    <location>
        <begin position="216"/>
        <end position="229"/>
    </location>
</feature>
<protein>
    <submittedName>
        <fullName evidence="2">Uncharacterized protein</fullName>
    </submittedName>
</protein>
<accession>A0A423T6G4</accession>
<gene>
    <name evidence="2" type="ORF">C7M84_009641</name>
</gene>
<dbReference type="OrthoDB" id="6358812at2759"/>
<feature type="region of interest" description="Disordered" evidence="1">
    <location>
        <begin position="293"/>
        <end position="337"/>
    </location>
</feature>
<feature type="compositionally biased region" description="Acidic residues" evidence="1">
    <location>
        <begin position="452"/>
        <end position="463"/>
    </location>
</feature>
<keyword evidence="3" id="KW-1185">Reference proteome</keyword>
<dbReference type="Proteomes" id="UP000283509">
    <property type="component" value="Unassembled WGS sequence"/>
</dbReference>
<dbReference type="AlphaFoldDB" id="A0A423T6G4"/>
<feature type="compositionally biased region" description="Acidic residues" evidence="1">
    <location>
        <begin position="293"/>
        <end position="311"/>
    </location>
</feature>
<feature type="compositionally biased region" description="Basic and acidic residues" evidence="1">
    <location>
        <begin position="478"/>
        <end position="517"/>
    </location>
</feature>
<sequence length="637" mass="70393">MYDTGAITDSEDVAASDTEDIADIVAAPLKKKESSIIPEPHAEKIRISETEEAPAKDSEGETDEEGFQLDDNEDEKPLVPRKRVVSEPIEKVVKEALEVEEPCEAALTDTEDFDLEDKEEEEVISDIASRIPTEGEIYTIKELESEYGQVTKKEIVKDADAELKELIREAEAGGLTLQEALNCEALTDVEDLDDDEPGKPKPKIAPSKKVQKDETATDEESVDESDIEEEIRKPPKRTRHRGKRLPLVPQVSEVRFVETDQGPLSIIITPDNLDNNPDQVVKDKVTGVVFLESEEKEEATTDVEELQSSDDEGQKRRASILNAPQLTTEPATDTEDFDVDAVEVDRPLSPLPPDLNYNVLSSPKREIIHIKEDKYGVPQVTIRKLQKDELLVSDVEDMAMTDTEDIEVSDAEALRLVGATTDSTAEFELPDTGKIEVSSTMKQKNQALHVDADEEGGSTDVEELQMTKKSKRKGKSRARLEPKGQGEDSHTDVELLSDQDDRSLTVRTESPRAHTDTEDFVTSETEDLGVPERDDAPTPDVIKNAAIKKVIILKEGPHGVTQTEEASVVQTHGLRVEDETVRLRTGQYTGEMGSYGESTRARKVFGDGEGSKRTLDEEAVQSKIGNRGGEGTKAQNT</sequence>
<proteinExistence type="predicted"/>
<reference evidence="2 3" key="2">
    <citation type="submission" date="2019-01" db="EMBL/GenBank/DDBJ databases">
        <title>The decoding of complex shrimp genome reveals the adaptation for benthos swimmer, frequently molting mechanism and breeding impact on genome.</title>
        <authorList>
            <person name="Sun Y."/>
            <person name="Gao Y."/>
            <person name="Yu Y."/>
        </authorList>
    </citation>
    <scope>NUCLEOTIDE SEQUENCE [LARGE SCALE GENOMIC DNA]</scope>
    <source>
        <tissue evidence="2">Muscle</tissue>
    </source>
</reference>
<comment type="caution">
    <text evidence="2">The sequence shown here is derived from an EMBL/GenBank/DDBJ whole genome shotgun (WGS) entry which is preliminary data.</text>
</comment>
<feature type="compositionally biased region" description="Acidic residues" evidence="1">
    <location>
        <begin position="518"/>
        <end position="529"/>
    </location>
</feature>
<feature type="compositionally biased region" description="Basic residues" evidence="1">
    <location>
        <begin position="234"/>
        <end position="244"/>
    </location>
</feature>
<feature type="compositionally biased region" description="Basic and acidic residues" evidence="1">
    <location>
        <begin position="605"/>
        <end position="616"/>
    </location>
</feature>
<feature type="compositionally biased region" description="Basic and acidic residues" evidence="1">
    <location>
        <begin position="30"/>
        <end position="59"/>
    </location>
</feature>
<feature type="compositionally biased region" description="Acidic residues" evidence="1">
    <location>
        <begin position="60"/>
        <end position="74"/>
    </location>
</feature>
<name>A0A423T6G4_PENVA</name>
<feature type="region of interest" description="Disordered" evidence="1">
    <location>
        <begin position="27"/>
        <end position="83"/>
    </location>
</feature>
<feature type="region of interest" description="Disordered" evidence="1">
    <location>
        <begin position="188"/>
        <end position="245"/>
    </location>
</feature>
<evidence type="ECO:0000313" key="2">
    <source>
        <dbReference type="EMBL" id="ROT72021.1"/>
    </source>
</evidence>
<reference evidence="2 3" key="1">
    <citation type="submission" date="2018-04" db="EMBL/GenBank/DDBJ databases">
        <authorList>
            <person name="Zhang X."/>
            <person name="Yuan J."/>
            <person name="Li F."/>
            <person name="Xiang J."/>
        </authorList>
    </citation>
    <scope>NUCLEOTIDE SEQUENCE [LARGE SCALE GENOMIC DNA]</scope>
    <source>
        <tissue evidence="2">Muscle</tissue>
    </source>
</reference>